<sequence>MVGVIVPWTTVAPAGAVRDAERATVARTLCRFIDISGGAQKVAEAYKSMRITFVQNLVFDWRPAQTNVMESTFFLYAIDERQT</sequence>
<evidence type="ECO:0000313" key="2">
    <source>
        <dbReference type="Proteomes" id="UP000626210"/>
    </source>
</evidence>
<organism evidence="1 2">
    <name type="scientific">Pseudorhodoferax aquiterrae</name>
    <dbReference type="NCBI Taxonomy" id="747304"/>
    <lineage>
        <taxon>Bacteria</taxon>
        <taxon>Pseudomonadati</taxon>
        <taxon>Pseudomonadota</taxon>
        <taxon>Betaproteobacteria</taxon>
        <taxon>Burkholderiales</taxon>
        <taxon>Comamonadaceae</taxon>
    </lineage>
</organism>
<proteinExistence type="predicted"/>
<protein>
    <submittedName>
        <fullName evidence="1">Uncharacterized protein</fullName>
    </submittedName>
</protein>
<accession>A0ABQ3FVE8</accession>
<keyword evidence="2" id="KW-1185">Reference proteome</keyword>
<dbReference type="EMBL" id="BMYK01000001">
    <property type="protein sequence ID" value="GHC70373.1"/>
    <property type="molecule type" value="Genomic_DNA"/>
</dbReference>
<name>A0ABQ3FVE8_9BURK</name>
<evidence type="ECO:0000313" key="1">
    <source>
        <dbReference type="EMBL" id="GHC70373.1"/>
    </source>
</evidence>
<comment type="caution">
    <text evidence="1">The sequence shown here is derived from an EMBL/GenBank/DDBJ whole genome shotgun (WGS) entry which is preliminary data.</text>
</comment>
<gene>
    <name evidence="1" type="ORF">GCM10007320_04690</name>
</gene>
<dbReference type="Proteomes" id="UP000626210">
    <property type="component" value="Unassembled WGS sequence"/>
</dbReference>
<reference evidence="2" key="1">
    <citation type="journal article" date="2019" name="Int. J. Syst. Evol. Microbiol.">
        <title>The Global Catalogue of Microorganisms (GCM) 10K type strain sequencing project: providing services to taxonomists for standard genome sequencing and annotation.</title>
        <authorList>
            <consortium name="The Broad Institute Genomics Platform"/>
            <consortium name="The Broad Institute Genome Sequencing Center for Infectious Disease"/>
            <person name="Wu L."/>
            <person name="Ma J."/>
        </authorList>
    </citation>
    <scope>NUCLEOTIDE SEQUENCE [LARGE SCALE GENOMIC DNA]</scope>
    <source>
        <strain evidence="2">KCTC 23314</strain>
    </source>
</reference>